<name>A0A951PJI0_9CYAN</name>
<dbReference type="EMBL" id="JAHHIF010000011">
    <property type="protein sequence ID" value="MBW4544848.1"/>
    <property type="molecule type" value="Genomic_DNA"/>
</dbReference>
<accession>A0A951PJI0</accession>
<evidence type="ECO:0000313" key="2">
    <source>
        <dbReference type="Proteomes" id="UP000753908"/>
    </source>
</evidence>
<gene>
    <name evidence="1" type="ORF">KME25_10455</name>
</gene>
<proteinExistence type="predicted"/>
<protein>
    <submittedName>
        <fullName evidence="1">Uncharacterized protein</fullName>
    </submittedName>
</protein>
<reference evidence="1" key="1">
    <citation type="submission" date="2021-05" db="EMBL/GenBank/DDBJ databases">
        <authorList>
            <person name="Pietrasiak N."/>
            <person name="Ward R."/>
            <person name="Stajich J.E."/>
            <person name="Kurbessoian T."/>
        </authorList>
    </citation>
    <scope>NUCLEOTIDE SEQUENCE</scope>
    <source>
        <strain evidence="1">CPER-KK1</strain>
    </source>
</reference>
<reference evidence="1" key="2">
    <citation type="journal article" date="2022" name="Microbiol. Resour. Announc.">
        <title>Metagenome Sequencing to Explore Phylogenomics of Terrestrial Cyanobacteria.</title>
        <authorList>
            <person name="Ward R.D."/>
            <person name="Stajich J.E."/>
            <person name="Johansen J.R."/>
            <person name="Huntemann M."/>
            <person name="Clum A."/>
            <person name="Foster B."/>
            <person name="Foster B."/>
            <person name="Roux S."/>
            <person name="Palaniappan K."/>
            <person name="Varghese N."/>
            <person name="Mukherjee S."/>
            <person name="Reddy T.B.K."/>
            <person name="Daum C."/>
            <person name="Copeland A."/>
            <person name="Chen I.A."/>
            <person name="Ivanova N.N."/>
            <person name="Kyrpides N.C."/>
            <person name="Shapiro N."/>
            <person name="Eloe-Fadrosh E.A."/>
            <person name="Pietrasiak N."/>
        </authorList>
    </citation>
    <scope>NUCLEOTIDE SEQUENCE</scope>
    <source>
        <strain evidence="1">CPER-KK1</strain>
    </source>
</reference>
<organism evidence="1 2">
    <name type="scientific">Symplocastrum torsivum CPER-KK1</name>
    <dbReference type="NCBI Taxonomy" id="450513"/>
    <lineage>
        <taxon>Bacteria</taxon>
        <taxon>Bacillati</taxon>
        <taxon>Cyanobacteriota</taxon>
        <taxon>Cyanophyceae</taxon>
        <taxon>Oscillatoriophycideae</taxon>
        <taxon>Oscillatoriales</taxon>
        <taxon>Microcoleaceae</taxon>
        <taxon>Symplocastrum</taxon>
    </lineage>
</organism>
<dbReference type="Proteomes" id="UP000753908">
    <property type="component" value="Unassembled WGS sequence"/>
</dbReference>
<sequence length="55" mass="6524">MPAHLHQEFQDLHYQLFEGIKNFIDAAVLKLYPPFLLNKYTDDFSRPDVSIYPII</sequence>
<evidence type="ECO:0000313" key="1">
    <source>
        <dbReference type="EMBL" id="MBW4544848.1"/>
    </source>
</evidence>
<dbReference type="AlphaFoldDB" id="A0A951PJI0"/>
<comment type="caution">
    <text evidence="1">The sequence shown here is derived from an EMBL/GenBank/DDBJ whole genome shotgun (WGS) entry which is preliminary data.</text>
</comment>